<reference evidence="2" key="1">
    <citation type="journal article" date="2022" name="Mol. Ecol. Resour.">
        <title>The genomes of chicory, endive, great burdock and yacon provide insights into Asteraceae palaeo-polyploidization history and plant inulin production.</title>
        <authorList>
            <person name="Fan W."/>
            <person name="Wang S."/>
            <person name="Wang H."/>
            <person name="Wang A."/>
            <person name="Jiang F."/>
            <person name="Liu H."/>
            <person name="Zhao H."/>
            <person name="Xu D."/>
            <person name="Zhang Y."/>
        </authorList>
    </citation>
    <scope>NUCLEOTIDE SEQUENCE [LARGE SCALE GENOMIC DNA]</scope>
    <source>
        <strain evidence="2">cv. Yunnan</strain>
    </source>
</reference>
<dbReference type="EMBL" id="CM042028">
    <property type="protein sequence ID" value="KAI3798359.1"/>
    <property type="molecule type" value="Genomic_DNA"/>
</dbReference>
<protein>
    <submittedName>
        <fullName evidence="1">Uncharacterized protein</fullName>
    </submittedName>
</protein>
<sequence>MILLMELYNISDICSIPKVSGNNVEIQALSEMYNRPIHIYSYSPEHINIFHGNYNTDTPPIRLSYHHGNHYNSLVDPRRLTIGAGLGFSSLQGSNFDKNQVKAAIRAQQDQQVDNALLAEARFYSDVELTEKEIECMVMEASRAEYVAANERFKHQLGPTESSSSSSGPSSSGANSRKEQDKGAVNGVQLRAGD</sequence>
<organism evidence="1 2">
    <name type="scientific">Smallanthus sonchifolius</name>
    <dbReference type="NCBI Taxonomy" id="185202"/>
    <lineage>
        <taxon>Eukaryota</taxon>
        <taxon>Viridiplantae</taxon>
        <taxon>Streptophyta</taxon>
        <taxon>Embryophyta</taxon>
        <taxon>Tracheophyta</taxon>
        <taxon>Spermatophyta</taxon>
        <taxon>Magnoliopsida</taxon>
        <taxon>eudicotyledons</taxon>
        <taxon>Gunneridae</taxon>
        <taxon>Pentapetalae</taxon>
        <taxon>asterids</taxon>
        <taxon>campanulids</taxon>
        <taxon>Asterales</taxon>
        <taxon>Asteraceae</taxon>
        <taxon>Asteroideae</taxon>
        <taxon>Heliantheae alliance</taxon>
        <taxon>Millerieae</taxon>
        <taxon>Smallanthus</taxon>
    </lineage>
</organism>
<comment type="caution">
    <text evidence="1">The sequence shown here is derived from an EMBL/GenBank/DDBJ whole genome shotgun (WGS) entry which is preliminary data.</text>
</comment>
<reference evidence="1 2" key="2">
    <citation type="journal article" date="2022" name="Mol. Ecol. Resour.">
        <title>The genomes of chicory, endive, great burdock and yacon provide insights into Asteraceae paleo-polyploidization history and plant inulin production.</title>
        <authorList>
            <person name="Fan W."/>
            <person name="Wang S."/>
            <person name="Wang H."/>
            <person name="Wang A."/>
            <person name="Jiang F."/>
            <person name="Liu H."/>
            <person name="Zhao H."/>
            <person name="Xu D."/>
            <person name="Zhang Y."/>
        </authorList>
    </citation>
    <scope>NUCLEOTIDE SEQUENCE [LARGE SCALE GENOMIC DNA]</scope>
    <source>
        <strain evidence="2">cv. Yunnan</strain>
        <tissue evidence="1">Leaves</tissue>
    </source>
</reference>
<name>A0ACB9HRD6_9ASTR</name>
<keyword evidence="2" id="KW-1185">Reference proteome</keyword>
<accession>A0ACB9HRD6</accession>
<gene>
    <name evidence="1" type="ORF">L1987_33632</name>
</gene>
<evidence type="ECO:0000313" key="2">
    <source>
        <dbReference type="Proteomes" id="UP001056120"/>
    </source>
</evidence>
<evidence type="ECO:0000313" key="1">
    <source>
        <dbReference type="EMBL" id="KAI3798359.1"/>
    </source>
</evidence>
<dbReference type="Proteomes" id="UP001056120">
    <property type="component" value="Linkage Group LG11"/>
</dbReference>
<proteinExistence type="predicted"/>